<feature type="transmembrane region" description="Helical" evidence="10">
    <location>
        <begin position="324"/>
        <end position="344"/>
    </location>
</feature>
<comment type="caution">
    <text evidence="11">The sequence shown here is derived from an EMBL/GenBank/DDBJ whole genome shotgun (WGS) entry which is preliminary data.</text>
</comment>
<comment type="subcellular location">
    <subcellularLocation>
        <location evidence="1">Cell inner membrane</location>
        <topology evidence="1">Multi-pass membrane protein</topology>
    </subcellularLocation>
</comment>
<feature type="transmembrane region" description="Helical" evidence="10">
    <location>
        <begin position="20"/>
        <end position="39"/>
    </location>
</feature>
<dbReference type="EMBL" id="BAAAEU010000032">
    <property type="protein sequence ID" value="GAA0725022.1"/>
    <property type="molecule type" value="Genomic_DNA"/>
</dbReference>
<dbReference type="InterPro" id="IPR002528">
    <property type="entry name" value="MATE_fam"/>
</dbReference>
<evidence type="ECO:0000256" key="3">
    <source>
        <dbReference type="ARBA" id="ARBA00022449"/>
    </source>
</evidence>
<feature type="transmembrane region" description="Helical" evidence="10">
    <location>
        <begin position="167"/>
        <end position="187"/>
    </location>
</feature>
<keyword evidence="5 10" id="KW-0812">Transmembrane</keyword>
<keyword evidence="12" id="KW-1185">Reference proteome</keyword>
<keyword evidence="4" id="KW-1003">Cell membrane</keyword>
<organism evidence="11 12">
    <name type="scientific">Dokdonella soli</name>
    <dbReference type="NCBI Taxonomy" id="529810"/>
    <lineage>
        <taxon>Bacteria</taxon>
        <taxon>Pseudomonadati</taxon>
        <taxon>Pseudomonadota</taxon>
        <taxon>Gammaproteobacteria</taxon>
        <taxon>Lysobacterales</taxon>
        <taxon>Rhodanobacteraceae</taxon>
        <taxon>Dokdonella</taxon>
    </lineage>
</organism>
<evidence type="ECO:0000256" key="1">
    <source>
        <dbReference type="ARBA" id="ARBA00004429"/>
    </source>
</evidence>
<evidence type="ECO:0000256" key="4">
    <source>
        <dbReference type="ARBA" id="ARBA00022475"/>
    </source>
</evidence>
<feature type="transmembrane region" description="Helical" evidence="10">
    <location>
        <begin position="284"/>
        <end position="303"/>
    </location>
</feature>
<evidence type="ECO:0000256" key="6">
    <source>
        <dbReference type="ARBA" id="ARBA00022989"/>
    </source>
</evidence>
<feature type="transmembrane region" description="Helical" evidence="10">
    <location>
        <begin position="135"/>
        <end position="155"/>
    </location>
</feature>
<keyword evidence="3" id="KW-0050">Antiport</keyword>
<dbReference type="Pfam" id="PF01554">
    <property type="entry name" value="MatE"/>
    <property type="match status" value="2"/>
</dbReference>
<keyword evidence="6 10" id="KW-1133">Transmembrane helix</keyword>
<dbReference type="RefSeq" id="WP_343794202.1">
    <property type="nucleotide sequence ID" value="NZ_BAAAEU010000032.1"/>
</dbReference>
<evidence type="ECO:0000256" key="2">
    <source>
        <dbReference type="ARBA" id="ARBA00022448"/>
    </source>
</evidence>
<evidence type="ECO:0000256" key="5">
    <source>
        <dbReference type="ARBA" id="ARBA00022692"/>
    </source>
</evidence>
<feature type="transmembrane region" description="Helical" evidence="10">
    <location>
        <begin position="356"/>
        <end position="374"/>
    </location>
</feature>
<name>A0ABN1J089_9GAMM</name>
<dbReference type="Proteomes" id="UP001501523">
    <property type="component" value="Unassembled WGS sequence"/>
</dbReference>
<dbReference type="CDD" id="cd13131">
    <property type="entry name" value="MATE_NorM_like"/>
    <property type="match status" value="1"/>
</dbReference>
<dbReference type="InterPro" id="IPR050222">
    <property type="entry name" value="MATE_MdtK"/>
</dbReference>
<accession>A0ABN1J089</accession>
<evidence type="ECO:0000313" key="11">
    <source>
        <dbReference type="EMBL" id="GAA0725022.1"/>
    </source>
</evidence>
<feature type="transmembrane region" description="Helical" evidence="10">
    <location>
        <begin position="51"/>
        <end position="78"/>
    </location>
</feature>
<sequence length="457" mass="47939">MSLILHSRQPRLARELQETLRLAVPLVLGQLSAVGMNVIDALLAGHLDAHTLGAVAIGTSVWSLAIVTIIGVMMALPPSVAQLNGAGRRDAIGPLFRQALWLALGLGLVLGLVVRFGGALLVAEIGIDPQLVPDVIRFLHAVAFGAPALTMFFALRGLGEGIGLTRPTMYFSVFGLALLGPIGYALMYGRLGVPRLGAFGSGSATALVLWLQMLAFLGYVARRRHYRDLHLFAHFEKPDLRALAGLLHIGVPMGVTLLMEAGLFVAVALIIGTLGTDVVAGHQVALNVASVAFMVPLGVAMATTVRVGHAVGRGDAQGVRDAGLVGIGLTLVAQSVSAGLMLLVPHRIAALYTTDADVAALAAQLLVLAGLFQFSDGIQVAANGALRGLKDTRIPMVITTFAYWGVGMPVGWWLAFPHGLGARGMWMGLIAGLSMAAVLLSRRFWKLARLPSTPARA</sequence>
<keyword evidence="2" id="KW-0813">Transport</keyword>
<proteinExistence type="predicted"/>
<evidence type="ECO:0000256" key="7">
    <source>
        <dbReference type="ARBA" id="ARBA00023065"/>
    </source>
</evidence>
<feature type="transmembrane region" description="Helical" evidence="10">
    <location>
        <begin position="420"/>
        <end position="440"/>
    </location>
</feature>
<protein>
    <recommendedName>
        <fullName evidence="9">Multidrug-efflux transporter</fullName>
    </recommendedName>
</protein>
<feature type="transmembrane region" description="Helical" evidence="10">
    <location>
        <begin position="394"/>
        <end position="414"/>
    </location>
</feature>
<evidence type="ECO:0000256" key="10">
    <source>
        <dbReference type="SAM" id="Phobius"/>
    </source>
</evidence>
<feature type="transmembrane region" description="Helical" evidence="10">
    <location>
        <begin position="99"/>
        <end position="123"/>
    </location>
</feature>
<dbReference type="PANTHER" id="PTHR43298:SF2">
    <property type="entry name" value="FMN_FAD EXPORTER YEEO-RELATED"/>
    <property type="match status" value="1"/>
</dbReference>
<dbReference type="PANTHER" id="PTHR43298">
    <property type="entry name" value="MULTIDRUG RESISTANCE PROTEIN NORM-RELATED"/>
    <property type="match status" value="1"/>
</dbReference>
<dbReference type="PIRSF" id="PIRSF006603">
    <property type="entry name" value="DinF"/>
    <property type="match status" value="1"/>
</dbReference>
<dbReference type="NCBIfam" id="TIGR00797">
    <property type="entry name" value="matE"/>
    <property type="match status" value="1"/>
</dbReference>
<feature type="transmembrane region" description="Helical" evidence="10">
    <location>
        <begin position="199"/>
        <end position="221"/>
    </location>
</feature>
<dbReference type="InterPro" id="IPR048279">
    <property type="entry name" value="MdtK-like"/>
</dbReference>
<evidence type="ECO:0000256" key="9">
    <source>
        <dbReference type="ARBA" id="ARBA00031636"/>
    </source>
</evidence>
<feature type="transmembrane region" description="Helical" evidence="10">
    <location>
        <begin position="242"/>
        <end position="272"/>
    </location>
</feature>
<gene>
    <name evidence="11" type="ORF">GCM10009105_38160</name>
</gene>
<keyword evidence="8 10" id="KW-0472">Membrane</keyword>
<keyword evidence="7" id="KW-0406">Ion transport</keyword>
<evidence type="ECO:0000313" key="12">
    <source>
        <dbReference type="Proteomes" id="UP001501523"/>
    </source>
</evidence>
<reference evidence="12" key="1">
    <citation type="journal article" date="2019" name="Int. J. Syst. Evol. Microbiol.">
        <title>The Global Catalogue of Microorganisms (GCM) 10K type strain sequencing project: providing services to taxonomists for standard genome sequencing and annotation.</title>
        <authorList>
            <consortium name="The Broad Institute Genomics Platform"/>
            <consortium name="The Broad Institute Genome Sequencing Center for Infectious Disease"/>
            <person name="Wu L."/>
            <person name="Ma J."/>
        </authorList>
    </citation>
    <scope>NUCLEOTIDE SEQUENCE [LARGE SCALE GENOMIC DNA]</scope>
    <source>
        <strain evidence="12">JCM 15421</strain>
    </source>
</reference>
<evidence type="ECO:0000256" key="8">
    <source>
        <dbReference type="ARBA" id="ARBA00023136"/>
    </source>
</evidence>